<dbReference type="Proteomes" id="UP001338125">
    <property type="component" value="Unassembled WGS sequence"/>
</dbReference>
<keyword evidence="2" id="KW-1185">Reference proteome</keyword>
<gene>
    <name evidence="1" type="ORF">PT974_04613</name>
</gene>
<evidence type="ECO:0000313" key="2">
    <source>
        <dbReference type="Proteomes" id="UP001338125"/>
    </source>
</evidence>
<protein>
    <recommendedName>
        <fullName evidence="3">LAGLIDADG endonuclease</fullName>
    </recommendedName>
</protein>
<dbReference type="EMBL" id="JAVFKD010000004">
    <property type="protein sequence ID" value="KAK5996185.1"/>
    <property type="molecule type" value="Genomic_DNA"/>
</dbReference>
<evidence type="ECO:0008006" key="3">
    <source>
        <dbReference type="Google" id="ProtNLM"/>
    </source>
</evidence>
<reference evidence="1 2" key="1">
    <citation type="submission" date="2024-01" db="EMBL/GenBank/DDBJ databases">
        <title>Complete genome of Cladobotryum mycophilum ATHUM6906.</title>
        <authorList>
            <person name="Christinaki A.C."/>
            <person name="Myridakis A.I."/>
            <person name="Kouvelis V.N."/>
        </authorList>
    </citation>
    <scope>NUCLEOTIDE SEQUENCE [LARGE SCALE GENOMIC DNA]</scope>
    <source>
        <strain evidence="1 2">ATHUM6906</strain>
    </source>
</reference>
<sequence length="87" mass="10070">MSTSSEFDCIIACSSDQECTSIVAVIKDFKGYKVKEQKRDWVNMTFTGEAKGDGSLPEDYIRLEKYLFNAGFIQTWSHWGSRRFQKQ</sequence>
<organism evidence="1 2">
    <name type="scientific">Cladobotryum mycophilum</name>
    <dbReference type="NCBI Taxonomy" id="491253"/>
    <lineage>
        <taxon>Eukaryota</taxon>
        <taxon>Fungi</taxon>
        <taxon>Dikarya</taxon>
        <taxon>Ascomycota</taxon>
        <taxon>Pezizomycotina</taxon>
        <taxon>Sordariomycetes</taxon>
        <taxon>Hypocreomycetidae</taxon>
        <taxon>Hypocreales</taxon>
        <taxon>Hypocreaceae</taxon>
        <taxon>Cladobotryum</taxon>
    </lineage>
</organism>
<proteinExistence type="predicted"/>
<comment type="caution">
    <text evidence="1">The sequence shown here is derived from an EMBL/GenBank/DDBJ whole genome shotgun (WGS) entry which is preliminary data.</text>
</comment>
<name>A0ABR0SWN0_9HYPO</name>
<evidence type="ECO:0000313" key="1">
    <source>
        <dbReference type="EMBL" id="KAK5996185.1"/>
    </source>
</evidence>
<accession>A0ABR0SWN0</accession>